<accession>A0AAN6G9K7</accession>
<feature type="compositionally biased region" description="Low complexity" evidence="9">
    <location>
        <begin position="8"/>
        <end position="43"/>
    </location>
</feature>
<dbReference type="InterPro" id="IPR036236">
    <property type="entry name" value="Znf_C2H2_sf"/>
</dbReference>
<feature type="region of interest" description="Disordered" evidence="9">
    <location>
        <begin position="1"/>
        <end position="114"/>
    </location>
</feature>
<dbReference type="SMART" id="SM00355">
    <property type="entry name" value="ZnF_C2H2"/>
    <property type="match status" value="3"/>
</dbReference>
<protein>
    <recommendedName>
        <fullName evidence="10">C2H2-type domain-containing protein</fullName>
    </recommendedName>
</protein>
<comment type="caution">
    <text evidence="11">The sequence shown here is derived from an EMBL/GenBank/DDBJ whole genome shotgun (WGS) entry which is preliminary data.</text>
</comment>
<feature type="region of interest" description="Disordered" evidence="9">
    <location>
        <begin position="130"/>
        <end position="170"/>
    </location>
</feature>
<feature type="domain" description="C2H2-type" evidence="10">
    <location>
        <begin position="238"/>
        <end position="269"/>
    </location>
</feature>
<name>A0AAN6G9K7_9BASI</name>
<feature type="region of interest" description="Disordered" evidence="9">
    <location>
        <begin position="467"/>
        <end position="555"/>
    </location>
</feature>
<sequence length="642" mass="65970">MPPKKKSAVAAAGADSGADKAAGASTSTSASTSTAGPGTATGLKSGGGGGGSSAKKRRSAAASAAAASASEAARSSPAPSASPSTKQTALPSASASSSMAQQQQQQPPAAPLSEAAAAAIAAAKAAGFTLPPGAIPTEPESDEATSEGDYLGDEEDTDTRDPGEDGHAESATCQWNNCGKIFYHLEPLIEHIHDDHLSANQNRFFVCAWTGCTRGAKVQMSRFSLMSHLRSHTGEKPYACPRPECDKSFARSDALSKHLKQYHHIQPIPNRRTAASAKKAKARAGADDDDDGEGGTTHGPDGGEDESVAHTTVGPGGRGTTTLDAGGSNGGLLAAGEHGARIKAEYDSLTGGLGIGTSSRPIGAVETATAAANRPMFSWGKGIPPPHELMPGFHYVDGKEPPVREALSAQDYADLEDEVVLSRAREMRKRARESAASRRRVLPQAGGSSAVDAALSAEAELEWELLQSDEGSSDEDEDGQAGASGAAGTGDEEEKTKGGKRARLSATPSTPSALLPPRNPALSAASLISNSRTSSSKANGGSSSSSGFHANGGSSHAQLQAANSAALARIRKKYLIAKAKMRFLESERVQLEQELEIVRAEAIEEKVQTTAVLERVLVEELGQDVEAIFSPQGSPVMSPLAL</sequence>
<evidence type="ECO:0000256" key="9">
    <source>
        <dbReference type="SAM" id="MobiDB-lite"/>
    </source>
</evidence>
<reference evidence="11" key="1">
    <citation type="journal article" date="2023" name="PhytoFront">
        <title>Draft Genome Resources of Seven Strains of Tilletia horrida, Causal Agent of Kernel Smut of Rice.</title>
        <authorList>
            <person name="Khanal S."/>
            <person name="Antony Babu S."/>
            <person name="Zhou X.G."/>
        </authorList>
    </citation>
    <scope>NUCLEOTIDE SEQUENCE</scope>
    <source>
        <strain evidence="11">TX3</strain>
    </source>
</reference>
<feature type="compositionally biased region" description="Low complexity" evidence="9">
    <location>
        <begin position="534"/>
        <end position="555"/>
    </location>
</feature>
<feature type="domain" description="C2H2-type" evidence="10">
    <location>
        <begin position="210"/>
        <end position="237"/>
    </location>
</feature>
<evidence type="ECO:0000256" key="7">
    <source>
        <dbReference type="PROSITE-ProRule" id="PRU00042"/>
    </source>
</evidence>
<evidence type="ECO:0000256" key="5">
    <source>
        <dbReference type="ARBA" id="ARBA00022833"/>
    </source>
</evidence>
<organism evidence="11 12">
    <name type="scientific">Tilletia horrida</name>
    <dbReference type="NCBI Taxonomy" id="155126"/>
    <lineage>
        <taxon>Eukaryota</taxon>
        <taxon>Fungi</taxon>
        <taxon>Dikarya</taxon>
        <taxon>Basidiomycota</taxon>
        <taxon>Ustilaginomycotina</taxon>
        <taxon>Exobasidiomycetes</taxon>
        <taxon>Tilletiales</taxon>
        <taxon>Tilletiaceae</taxon>
        <taxon>Tilletia</taxon>
    </lineage>
</organism>
<dbReference type="GO" id="GO:0005634">
    <property type="term" value="C:nucleus"/>
    <property type="evidence" value="ECO:0007669"/>
    <property type="project" value="UniProtKB-SubCell"/>
</dbReference>
<dbReference type="GO" id="GO:0000978">
    <property type="term" value="F:RNA polymerase II cis-regulatory region sequence-specific DNA binding"/>
    <property type="evidence" value="ECO:0007669"/>
    <property type="project" value="TreeGrafter"/>
</dbReference>
<dbReference type="Proteomes" id="UP001176521">
    <property type="component" value="Unassembled WGS sequence"/>
</dbReference>
<dbReference type="Pfam" id="PF23561">
    <property type="entry name" value="zf-C2H2_15"/>
    <property type="match status" value="1"/>
</dbReference>
<keyword evidence="5" id="KW-0862">Zinc</keyword>
<keyword evidence="12" id="KW-1185">Reference proteome</keyword>
<dbReference type="FunFam" id="3.30.160.60:FF:000201">
    <property type="entry name" value="C2H2 finger domain protein (Gli3)"/>
    <property type="match status" value="1"/>
</dbReference>
<evidence type="ECO:0000256" key="8">
    <source>
        <dbReference type="SAM" id="Coils"/>
    </source>
</evidence>
<dbReference type="InterPro" id="IPR056436">
    <property type="entry name" value="Znf-C2H2_ZIC1-5/GLI1-3-like"/>
</dbReference>
<dbReference type="PANTHER" id="PTHR45718">
    <property type="entry name" value="TRANSCRIPTIONAL ACTIVATOR CUBITUS INTERRUPTUS"/>
    <property type="match status" value="1"/>
</dbReference>
<evidence type="ECO:0000256" key="6">
    <source>
        <dbReference type="ARBA" id="ARBA00023242"/>
    </source>
</evidence>
<feature type="compositionally biased region" description="Low complexity" evidence="9">
    <location>
        <begin position="320"/>
        <end position="330"/>
    </location>
</feature>
<dbReference type="SUPFAM" id="SSF57667">
    <property type="entry name" value="beta-beta-alpha zinc fingers"/>
    <property type="match status" value="2"/>
</dbReference>
<feature type="compositionally biased region" description="Low complexity" evidence="9">
    <location>
        <begin position="60"/>
        <end position="114"/>
    </location>
</feature>
<dbReference type="InterPro" id="IPR013087">
    <property type="entry name" value="Znf_C2H2_type"/>
</dbReference>
<evidence type="ECO:0000313" key="12">
    <source>
        <dbReference type="Proteomes" id="UP001176521"/>
    </source>
</evidence>
<evidence type="ECO:0000256" key="3">
    <source>
        <dbReference type="ARBA" id="ARBA00022737"/>
    </source>
</evidence>
<dbReference type="PROSITE" id="PS50157">
    <property type="entry name" value="ZINC_FINGER_C2H2_2"/>
    <property type="match status" value="2"/>
</dbReference>
<gene>
    <name evidence="11" type="ORF">OC842_006784</name>
</gene>
<feature type="region of interest" description="Disordered" evidence="9">
    <location>
        <begin position="261"/>
        <end position="330"/>
    </location>
</feature>
<evidence type="ECO:0000259" key="10">
    <source>
        <dbReference type="PROSITE" id="PS50157"/>
    </source>
</evidence>
<keyword evidence="8" id="KW-0175">Coiled coil</keyword>
<evidence type="ECO:0000256" key="2">
    <source>
        <dbReference type="ARBA" id="ARBA00022723"/>
    </source>
</evidence>
<dbReference type="EMBL" id="JAPDMQ010000673">
    <property type="protein sequence ID" value="KAK0521425.1"/>
    <property type="molecule type" value="Genomic_DNA"/>
</dbReference>
<dbReference type="Gene3D" id="3.30.160.60">
    <property type="entry name" value="Classic Zinc Finger"/>
    <property type="match status" value="3"/>
</dbReference>
<keyword evidence="4 7" id="KW-0863">Zinc-finger</keyword>
<feature type="coiled-coil region" evidence="8">
    <location>
        <begin position="567"/>
        <end position="608"/>
    </location>
</feature>
<proteinExistence type="predicted"/>
<evidence type="ECO:0000313" key="11">
    <source>
        <dbReference type="EMBL" id="KAK0521425.1"/>
    </source>
</evidence>
<feature type="compositionally biased region" description="Acidic residues" evidence="9">
    <location>
        <begin position="139"/>
        <end position="158"/>
    </location>
</feature>
<feature type="compositionally biased region" description="Basic and acidic residues" evidence="9">
    <location>
        <begin position="159"/>
        <end position="168"/>
    </location>
</feature>
<dbReference type="PANTHER" id="PTHR45718:SF4">
    <property type="entry name" value="TRANSCRIPTIONAL ACTIVATOR CUBITUS INTERRUPTUS"/>
    <property type="match status" value="1"/>
</dbReference>
<dbReference type="AlphaFoldDB" id="A0AAN6G9K7"/>
<evidence type="ECO:0000256" key="1">
    <source>
        <dbReference type="ARBA" id="ARBA00004123"/>
    </source>
</evidence>
<dbReference type="GO" id="GO:0000981">
    <property type="term" value="F:DNA-binding transcription factor activity, RNA polymerase II-specific"/>
    <property type="evidence" value="ECO:0007669"/>
    <property type="project" value="TreeGrafter"/>
</dbReference>
<keyword evidence="6" id="KW-0539">Nucleus</keyword>
<dbReference type="PROSITE" id="PS00028">
    <property type="entry name" value="ZINC_FINGER_C2H2_1"/>
    <property type="match status" value="2"/>
</dbReference>
<evidence type="ECO:0000256" key="4">
    <source>
        <dbReference type="ARBA" id="ARBA00022771"/>
    </source>
</evidence>
<dbReference type="GO" id="GO:0008270">
    <property type="term" value="F:zinc ion binding"/>
    <property type="evidence" value="ECO:0007669"/>
    <property type="project" value="UniProtKB-KW"/>
</dbReference>
<comment type="subcellular location">
    <subcellularLocation>
        <location evidence="1">Nucleus</location>
    </subcellularLocation>
</comment>
<keyword evidence="3" id="KW-0677">Repeat</keyword>
<dbReference type="InterPro" id="IPR043359">
    <property type="entry name" value="GLI-like"/>
</dbReference>
<keyword evidence="2" id="KW-0479">Metal-binding</keyword>